<protein>
    <recommendedName>
        <fullName evidence="5">DUF3575 domain-containing protein</fullName>
    </recommendedName>
</protein>
<reference evidence="3 4" key="1">
    <citation type="submission" date="2021-03" db="EMBL/GenBank/DDBJ databases">
        <title>Fibrella sp. HMF5405 genome sequencing and assembly.</title>
        <authorList>
            <person name="Kang H."/>
            <person name="Kim H."/>
            <person name="Bae S."/>
            <person name="Joh K."/>
        </authorList>
    </citation>
    <scope>NUCLEOTIDE SEQUENCE [LARGE SCALE GENOMIC DNA]</scope>
    <source>
        <strain evidence="3 4">HMF5405</strain>
    </source>
</reference>
<feature type="chain" id="PRO_5046385413" description="DUF3575 domain-containing protein" evidence="2">
    <location>
        <begin position="22"/>
        <end position="205"/>
    </location>
</feature>
<feature type="signal peptide" evidence="2">
    <location>
        <begin position="1"/>
        <end position="21"/>
    </location>
</feature>
<organism evidence="3 4">
    <name type="scientific">Fibrella forsythiae</name>
    <dbReference type="NCBI Taxonomy" id="2817061"/>
    <lineage>
        <taxon>Bacteria</taxon>
        <taxon>Pseudomonadati</taxon>
        <taxon>Bacteroidota</taxon>
        <taxon>Cytophagia</taxon>
        <taxon>Cytophagales</taxon>
        <taxon>Spirosomataceae</taxon>
        <taxon>Fibrella</taxon>
    </lineage>
</organism>
<dbReference type="RefSeq" id="WP_207331739.1">
    <property type="nucleotide sequence ID" value="NZ_JAFMYW010000009.1"/>
</dbReference>
<keyword evidence="4" id="KW-1185">Reference proteome</keyword>
<keyword evidence="2" id="KW-0732">Signal</keyword>
<feature type="compositionally biased region" description="Polar residues" evidence="1">
    <location>
        <begin position="33"/>
        <end position="44"/>
    </location>
</feature>
<proteinExistence type="predicted"/>
<evidence type="ECO:0000256" key="2">
    <source>
        <dbReference type="SAM" id="SignalP"/>
    </source>
</evidence>
<gene>
    <name evidence="3" type="ORF">J2I46_24575</name>
</gene>
<sequence length="205" mass="22528">MRHIHHFLLLVALLTSSMAFGQITEDPEERRNQGQAPLKSQTPEGNPLPLKERIRFGGGISALQFNPFSIGVSPVVAYQVTEHFVAGIGAGYTYTNFKNYYGGNLNQYSGRLFGMYEILPALIPNVYAHVELDQRSYSTTGQLNVGGRTTGSSTATWLGATYSQPIGRLFSANLSALYNVNYSANSANDLILYGSSPFTIRILFF</sequence>
<evidence type="ECO:0008006" key="5">
    <source>
        <dbReference type="Google" id="ProtNLM"/>
    </source>
</evidence>
<evidence type="ECO:0000313" key="3">
    <source>
        <dbReference type="EMBL" id="MBO0951781.1"/>
    </source>
</evidence>
<comment type="caution">
    <text evidence="3">The sequence shown here is derived from an EMBL/GenBank/DDBJ whole genome shotgun (WGS) entry which is preliminary data.</text>
</comment>
<dbReference type="EMBL" id="JAFMYW010000009">
    <property type="protein sequence ID" value="MBO0951781.1"/>
    <property type="molecule type" value="Genomic_DNA"/>
</dbReference>
<evidence type="ECO:0000256" key="1">
    <source>
        <dbReference type="SAM" id="MobiDB-lite"/>
    </source>
</evidence>
<name>A0ABS3JQY3_9BACT</name>
<feature type="region of interest" description="Disordered" evidence="1">
    <location>
        <begin position="25"/>
        <end position="49"/>
    </location>
</feature>
<accession>A0ABS3JQY3</accession>
<evidence type="ECO:0000313" key="4">
    <source>
        <dbReference type="Proteomes" id="UP000664628"/>
    </source>
</evidence>
<dbReference type="Proteomes" id="UP000664628">
    <property type="component" value="Unassembled WGS sequence"/>
</dbReference>